<keyword evidence="6" id="KW-1185">Reference proteome</keyword>
<name>A0A1M5D0A1_9CLOT</name>
<organism evidence="5 6">
    <name type="scientific">Lactonifactor longoviformis DSM 17459</name>
    <dbReference type="NCBI Taxonomy" id="1122155"/>
    <lineage>
        <taxon>Bacteria</taxon>
        <taxon>Bacillati</taxon>
        <taxon>Bacillota</taxon>
        <taxon>Clostridia</taxon>
        <taxon>Eubacteriales</taxon>
        <taxon>Clostridiaceae</taxon>
        <taxon>Lactonifactor</taxon>
    </lineage>
</organism>
<dbReference type="OrthoDB" id="9782626at2"/>
<proteinExistence type="inferred from homology"/>
<evidence type="ECO:0000256" key="3">
    <source>
        <dbReference type="PIRSR" id="PIRSR006241-50"/>
    </source>
</evidence>
<evidence type="ECO:0000259" key="4">
    <source>
        <dbReference type="Pfam" id="PF01261"/>
    </source>
</evidence>
<dbReference type="Gene3D" id="3.20.20.150">
    <property type="entry name" value="Divalent-metal-dependent TIM barrel enzymes"/>
    <property type="match status" value="1"/>
</dbReference>
<feature type="active site" description="Proton donor/acceptor" evidence="3">
    <location>
        <position position="145"/>
    </location>
</feature>
<feature type="domain" description="Xylose isomerase-like TIM barrel" evidence="4">
    <location>
        <begin position="20"/>
        <end position="241"/>
    </location>
</feature>
<dbReference type="InterPro" id="IPR050417">
    <property type="entry name" value="Sugar_Epim/Isomerase"/>
</dbReference>
<dbReference type="PANTHER" id="PTHR43489:SF7">
    <property type="entry name" value="3-DEHYDRO-D-GULOSIDE 4-EPIMERASE-RELATED"/>
    <property type="match status" value="1"/>
</dbReference>
<dbReference type="InterPro" id="IPR026040">
    <property type="entry name" value="HyI-like"/>
</dbReference>
<dbReference type="SUPFAM" id="SSF51658">
    <property type="entry name" value="Xylose isomerase-like"/>
    <property type="match status" value="1"/>
</dbReference>
<dbReference type="Proteomes" id="UP000184245">
    <property type="component" value="Unassembled WGS sequence"/>
</dbReference>
<protein>
    <submittedName>
        <fullName evidence="5">Sugar phosphate isomerase/epimerase</fullName>
    </submittedName>
</protein>
<dbReference type="PIRSF" id="PIRSF006241">
    <property type="entry name" value="HyI"/>
    <property type="match status" value="1"/>
</dbReference>
<accession>A0A1M5D0A1</accession>
<reference evidence="5 6" key="1">
    <citation type="submission" date="2016-11" db="EMBL/GenBank/DDBJ databases">
        <authorList>
            <person name="Jaros S."/>
            <person name="Januszkiewicz K."/>
            <person name="Wedrychowicz H."/>
        </authorList>
    </citation>
    <scope>NUCLEOTIDE SEQUENCE [LARGE SCALE GENOMIC DNA]</scope>
    <source>
        <strain evidence="5 6">DSM 17459</strain>
    </source>
</reference>
<keyword evidence="1 2" id="KW-0413">Isomerase</keyword>
<dbReference type="RefSeq" id="WP_072854863.1">
    <property type="nucleotide sequence ID" value="NZ_FQVI01000051.1"/>
</dbReference>
<sequence length="279" mass="31446">MYRYSMTQWIVGNEKIEYSFERLKKYGYDGIEFAAEPYTTDQDKMVDLLEEYGLICTSLCGIFPEDRDLTSGEPGEAEKAVQYIKDNVDFAKKVGAPYMIVVPSPVGRTEPLPGRSYETAWANAVSNVRKAAEYAQTQGIRLAVEAINRYETYLVNTLSKALAFVREVNHPAVGIMADMFHMSLEENNIGASLRMIAPYLMHVHIADNTREAAGLGSTNFKEMFYVLKDIGYEGPITMEFMPRLANPYASGDMETQSKLMDQYAEQAICYMKTLEKSIG</sequence>
<dbReference type="EMBL" id="FQVI01000051">
    <property type="protein sequence ID" value="SHF60411.1"/>
    <property type="molecule type" value="Genomic_DNA"/>
</dbReference>
<evidence type="ECO:0000313" key="5">
    <source>
        <dbReference type="EMBL" id="SHF60411.1"/>
    </source>
</evidence>
<dbReference type="InterPro" id="IPR013022">
    <property type="entry name" value="Xyl_isomerase-like_TIM-brl"/>
</dbReference>
<feature type="active site" description="Proton donor/acceptor" evidence="3">
    <location>
        <position position="239"/>
    </location>
</feature>
<evidence type="ECO:0000256" key="2">
    <source>
        <dbReference type="PIRNR" id="PIRNR006241"/>
    </source>
</evidence>
<comment type="similarity">
    <text evidence="2">Belongs to the hyi family.</text>
</comment>
<evidence type="ECO:0000313" key="6">
    <source>
        <dbReference type="Proteomes" id="UP000184245"/>
    </source>
</evidence>
<dbReference type="PANTHER" id="PTHR43489">
    <property type="entry name" value="ISOMERASE"/>
    <property type="match status" value="1"/>
</dbReference>
<evidence type="ECO:0000256" key="1">
    <source>
        <dbReference type="ARBA" id="ARBA00023235"/>
    </source>
</evidence>
<gene>
    <name evidence="5" type="ORF">SAMN02745158_04362</name>
</gene>
<dbReference type="AlphaFoldDB" id="A0A1M5D0A1"/>
<dbReference type="Pfam" id="PF01261">
    <property type="entry name" value="AP_endonuc_2"/>
    <property type="match status" value="1"/>
</dbReference>
<dbReference type="GO" id="GO:0016853">
    <property type="term" value="F:isomerase activity"/>
    <property type="evidence" value="ECO:0007669"/>
    <property type="project" value="UniProtKB-KW"/>
</dbReference>
<dbReference type="STRING" id="1122155.SAMN02745158_04362"/>
<dbReference type="InterPro" id="IPR036237">
    <property type="entry name" value="Xyl_isomerase-like_sf"/>
</dbReference>